<evidence type="ECO:0000313" key="2">
    <source>
        <dbReference type="Proteomes" id="UP001380290"/>
    </source>
</evidence>
<dbReference type="Proteomes" id="UP001380290">
    <property type="component" value="Unassembled WGS sequence"/>
</dbReference>
<reference evidence="1 2" key="1">
    <citation type="submission" date="2024-02" db="EMBL/GenBank/DDBJ databases">
        <title>Identification of pathogenicity and growth-promoting function of Pseudomonas putida variant.</title>
        <authorList>
            <person name="Sun J."/>
        </authorList>
    </citation>
    <scope>NUCLEOTIDE SEQUENCE [LARGE SCALE GENOMIC DNA]</scope>
    <source>
        <strain evidence="1 2">A03</strain>
    </source>
</reference>
<dbReference type="RefSeq" id="WP_339598225.1">
    <property type="nucleotide sequence ID" value="NZ_JBBHLC010000004.1"/>
</dbReference>
<sequence length="68" mass="7287">MAKTCTTSEGDLLDTLCQHYYGHLSGTVEAVLDANQGLADEAQPFRTGVLIVLPDLPAPASNTLQLWD</sequence>
<accession>A0ABU8QNC6</accession>
<dbReference type="EMBL" id="JBBHLC010000004">
    <property type="protein sequence ID" value="MEJ5862160.1"/>
    <property type="molecule type" value="Genomic_DNA"/>
</dbReference>
<dbReference type="Pfam" id="PF05489">
    <property type="entry name" value="Phage_tail_X"/>
    <property type="match status" value="1"/>
</dbReference>
<evidence type="ECO:0000313" key="1">
    <source>
        <dbReference type="EMBL" id="MEJ5862160.1"/>
    </source>
</evidence>
<keyword evidence="2" id="KW-1185">Reference proteome</keyword>
<comment type="caution">
    <text evidence="1">The sequence shown here is derived from an EMBL/GenBank/DDBJ whole genome shotgun (WGS) entry which is preliminary data.</text>
</comment>
<dbReference type="InterPro" id="IPR008861">
    <property type="entry name" value="GpX-like"/>
</dbReference>
<organism evidence="1 2">
    <name type="scientific">Pseudomonas farsensis</name>
    <dbReference type="NCBI Taxonomy" id="2745492"/>
    <lineage>
        <taxon>Bacteria</taxon>
        <taxon>Pseudomonadati</taxon>
        <taxon>Pseudomonadota</taxon>
        <taxon>Gammaproteobacteria</taxon>
        <taxon>Pseudomonadales</taxon>
        <taxon>Pseudomonadaceae</taxon>
        <taxon>Pseudomonas</taxon>
    </lineage>
</organism>
<gene>
    <name evidence="1" type="ORF">V7S98_02870</name>
</gene>
<protein>
    <submittedName>
        <fullName evidence="1">Tail protein X</fullName>
    </submittedName>
</protein>
<proteinExistence type="predicted"/>
<name>A0ABU8QNC6_9PSED</name>